<proteinExistence type="predicted"/>
<name>A0ABD0UYV0_DENTH</name>
<organism evidence="1 2">
    <name type="scientific">Dendrobium thyrsiflorum</name>
    <name type="common">Pinecone-like raceme dendrobium</name>
    <name type="synonym">Orchid</name>
    <dbReference type="NCBI Taxonomy" id="117978"/>
    <lineage>
        <taxon>Eukaryota</taxon>
        <taxon>Viridiplantae</taxon>
        <taxon>Streptophyta</taxon>
        <taxon>Embryophyta</taxon>
        <taxon>Tracheophyta</taxon>
        <taxon>Spermatophyta</taxon>
        <taxon>Magnoliopsida</taxon>
        <taxon>Liliopsida</taxon>
        <taxon>Asparagales</taxon>
        <taxon>Orchidaceae</taxon>
        <taxon>Epidendroideae</taxon>
        <taxon>Malaxideae</taxon>
        <taxon>Dendrobiinae</taxon>
        <taxon>Dendrobium</taxon>
    </lineage>
</organism>
<protein>
    <submittedName>
        <fullName evidence="1">Uncharacterized protein</fullName>
    </submittedName>
</protein>
<dbReference type="AlphaFoldDB" id="A0ABD0UYV0"/>
<gene>
    <name evidence="1" type="ORF">M5K25_015847</name>
</gene>
<evidence type="ECO:0000313" key="1">
    <source>
        <dbReference type="EMBL" id="KAL0915431.1"/>
    </source>
</evidence>
<accession>A0ABD0UYV0</accession>
<keyword evidence="2" id="KW-1185">Reference proteome</keyword>
<comment type="caution">
    <text evidence="1">The sequence shown here is derived from an EMBL/GenBank/DDBJ whole genome shotgun (WGS) entry which is preliminary data.</text>
</comment>
<sequence length="301" mass="33972">MQVKELAVHNQSVINLAQQLPRRKKEKVLLLLGKTFSVFVDQKMKKIKSDSENHQTEHDIEHRVMLGLDICDLTKDYATRLPISSPINTIVILTNGTQGCSIVESFDDLDWFDIKIRLERFESLSNPDSTMQDFIKMEQWYRSAATVLMKCFGSKGEIRPGSELRGGKSEPGKAFLSENSPFLFVSFDKQGKMDFKPRARTHPAAGGNHNSLHKDLTKVLPKEQKPVGLGGGWDEAGGIGERMGLATRKIKEKTKKKQEKDRTTSLGLFRRLTGDTMPFTKRLQARSLDPSCGNEISFIQF</sequence>
<evidence type="ECO:0000313" key="2">
    <source>
        <dbReference type="Proteomes" id="UP001552299"/>
    </source>
</evidence>
<dbReference type="Proteomes" id="UP001552299">
    <property type="component" value="Unassembled WGS sequence"/>
</dbReference>
<reference evidence="1 2" key="1">
    <citation type="journal article" date="2024" name="Plant Biotechnol. J.">
        <title>Dendrobium thyrsiflorum genome and its molecular insights into genes involved in important horticultural traits.</title>
        <authorList>
            <person name="Chen B."/>
            <person name="Wang J.Y."/>
            <person name="Zheng P.J."/>
            <person name="Li K.L."/>
            <person name="Liang Y.M."/>
            <person name="Chen X.F."/>
            <person name="Zhang C."/>
            <person name="Zhao X."/>
            <person name="He X."/>
            <person name="Zhang G.Q."/>
            <person name="Liu Z.J."/>
            <person name="Xu Q."/>
        </authorList>
    </citation>
    <scope>NUCLEOTIDE SEQUENCE [LARGE SCALE GENOMIC DNA]</scope>
    <source>
        <strain evidence="1">GZMU011</strain>
    </source>
</reference>
<dbReference type="EMBL" id="JANQDX010000012">
    <property type="protein sequence ID" value="KAL0915431.1"/>
    <property type="molecule type" value="Genomic_DNA"/>
</dbReference>